<proteinExistence type="inferred from homology"/>
<dbReference type="Gene3D" id="3.40.50.300">
    <property type="entry name" value="P-loop containing nucleotide triphosphate hydrolases"/>
    <property type="match status" value="1"/>
</dbReference>
<dbReference type="InterPro" id="IPR032305">
    <property type="entry name" value="GTP-bd_M"/>
</dbReference>
<dbReference type="Gene3D" id="3.40.50.11060">
    <property type="entry name" value="GTPase HflX, N-terminal domain"/>
    <property type="match status" value="1"/>
</dbReference>
<keyword evidence="5" id="KW-0460">Magnesium</keyword>
<dbReference type="AlphaFoldDB" id="A0A382BQK2"/>
<dbReference type="GO" id="GO:0043022">
    <property type="term" value="F:ribosome binding"/>
    <property type="evidence" value="ECO:0007669"/>
    <property type="project" value="TreeGrafter"/>
</dbReference>
<keyword evidence="2" id="KW-0963">Cytoplasm</keyword>
<dbReference type="Pfam" id="PF16360">
    <property type="entry name" value="GTP-bdg_M"/>
    <property type="match status" value="1"/>
</dbReference>
<dbReference type="InterPro" id="IPR042108">
    <property type="entry name" value="GTPase_HflX_N_sf"/>
</dbReference>
<dbReference type="NCBIfam" id="TIGR03156">
    <property type="entry name" value="GTP_HflX"/>
    <property type="match status" value="1"/>
</dbReference>
<dbReference type="CDD" id="cd01878">
    <property type="entry name" value="HflX"/>
    <property type="match status" value="1"/>
</dbReference>
<keyword evidence="6" id="KW-0342">GTP-binding</keyword>
<dbReference type="InterPro" id="IPR006073">
    <property type="entry name" value="GTP-bd"/>
</dbReference>
<dbReference type="FunFam" id="3.40.50.11060:FF:000001">
    <property type="entry name" value="GTPase HflX"/>
    <property type="match status" value="1"/>
</dbReference>
<sequence length="430" mass="48779">MKTSNRGIKSYLVIINSPKGSVENDNEEFISLTLSAGTIISGITYVNIKQFNRNTLIGKGKLQSIKKDIESTDIDLIIFNKDLIASQERNLEKFFKHPVIDRTRLILDIFAKRAQTNSGKLQVELAQLKHLSTRLVRGWTHLERQKGGIGLRGPGEKQLETDRRLLQKRISSIELKLKKIHTQRKTNRKSRNKVMKNVALVGYTNAGKSTLFNSLSDSNTFVADKLFATLDPIFRPINISNNRRVVISDTVGFIRELPPELIDAFLSTLEEVSNADLLIHVLDSSDRFMHQNKQSVETILKQIKADQIPTIYAYNKIDLVKKGLDLLNTHQHIEVSAKEGTGTDKLIESIALMINPQPIKCILRINVNESKIRAQIYSVANVIQECLISENTLELAIEIDERNLLKLKKNKKIKAIESKLTNSSKEYKFN</sequence>
<protein>
    <recommendedName>
        <fullName evidence="7">Hflx-type G domain-containing protein</fullName>
    </recommendedName>
</protein>
<name>A0A382BQK2_9ZZZZ</name>
<gene>
    <name evidence="8" type="ORF">METZ01_LOCUS168536</name>
</gene>
<feature type="domain" description="Hflx-type G" evidence="7">
    <location>
        <begin position="196"/>
        <end position="358"/>
    </location>
</feature>
<comment type="subcellular location">
    <subcellularLocation>
        <location evidence="1">Cytoplasm</location>
    </subcellularLocation>
</comment>
<evidence type="ECO:0000313" key="8">
    <source>
        <dbReference type="EMBL" id="SVB15682.1"/>
    </source>
</evidence>
<keyword evidence="4" id="KW-0547">Nucleotide-binding</keyword>
<dbReference type="PIRSF" id="PIRSF006809">
    <property type="entry name" value="GTP-binding_hflX_prd"/>
    <property type="match status" value="1"/>
</dbReference>
<dbReference type="InterPro" id="IPR016496">
    <property type="entry name" value="GTPase_HflX"/>
</dbReference>
<dbReference type="GO" id="GO:0005737">
    <property type="term" value="C:cytoplasm"/>
    <property type="evidence" value="ECO:0007669"/>
    <property type="project" value="UniProtKB-SubCell"/>
</dbReference>
<dbReference type="PRINTS" id="PR00326">
    <property type="entry name" value="GTP1OBG"/>
</dbReference>
<dbReference type="InterPro" id="IPR030394">
    <property type="entry name" value="G_HFLX_dom"/>
</dbReference>
<dbReference type="InterPro" id="IPR025121">
    <property type="entry name" value="GTPase_HflX_N"/>
</dbReference>
<evidence type="ECO:0000256" key="2">
    <source>
        <dbReference type="ARBA" id="ARBA00022490"/>
    </source>
</evidence>
<dbReference type="Pfam" id="PF01926">
    <property type="entry name" value="MMR_HSR1"/>
    <property type="match status" value="1"/>
</dbReference>
<keyword evidence="3" id="KW-0479">Metal-binding</keyword>
<organism evidence="8">
    <name type="scientific">marine metagenome</name>
    <dbReference type="NCBI Taxonomy" id="408172"/>
    <lineage>
        <taxon>unclassified sequences</taxon>
        <taxon>metagenomes</taxon>
        <taxon>ecological metagenomes</taxon>
    </lineage>
</organism>
<dbReference type="NCBIfam" id="TIGR00231">
    <property type="entry name" value="small_GTP"/>
    <property type="match status" value="1"/>
</dbReference>
<reference evidence="8" key="1">
    <citation type="submission" date="2018-05" db="EMBL/GenBank/DDBJ databases">
        <authorList>
            <person name="Lanie J.A."/>
            <person name="Ng W.-L."/>
            <person name="Kazmierczak K.M."/>
            <person name="Andrzejewski T.M."/>
            <person name="Davidsen T.M."/>
            <person name="Wayne K.J."/>
            <person name="Tettelin H."/>
            <person name="Glass J.I."/>
            <person name="Rusch D."/>
            <person name="Podicherti R."/>
            <person name="Tsui H.-C.T."/>
            <person name="Winkler M.E."/>
        </authorList>
    </citation>
    <scope>NUCLEOTIDE SEQUENCE</scope>
</reference>
<dbReference type="SUPFAM" id="SSF52540">
    <property type="entry name" value="P-loop containing nucleoside triphosphate hydrolases"/>
    <property type="match status" value="1"/>
</dbReference>
<evidence type="ECO:0000256" key="6">
    <source>
        <dbReference type="ARBA" id="ARBA00023134"/>
    </source>
</evidence>
<evidence type="ECO:0000259" key="7">
    <source>
        <dbReference type="PROSITE" id="PS51705"/>
    </source>
</evidence>
<dbReference type="InterPro" id="IPR005225">
    <property type="entry name" value="Small_GTP-bd"/>
</dbReference>
<evidence type="ECO:0000256" key="3">
    <source>
        <dbReference type="ARBA" id="ARBA00022723"/>
    </source>
</evidence>
<evidence type="ECO:0000256" key="1">
    <source>
        <dbReference type="ARBA" id="ARBA00004496"/>
    </source>
</evidence>
<dbReference type="HAMAP" id="MF_00900">
    <property type="entry name" value="GTPase_HflX"/>
    <property type="match status" value="1"/>
</dbReference>
<dbReference type="GO" id="GO:0005525">
    <property type="term" value="F:GTP binding"/>
    <property type="evidence" value="ECO:0007669"/>
    <property type="project" value="UniProtKB-KW"/>
</dbReference>
<evidence type="ECO:0000256" key="5">
    <source>
        <dbReference type="ARBA" id="ARBA00022842"/>
    </source>
</evidence>
<dbReference type="GO" id="GO:0046872">
    <property type="term" value="F:metal ion binding"/>
    <property type="evidence" value="ECO:0007669"/>
    <property type="project" value="UniProtKB-KW"/>
</dbReference>
<dbReference type="EMBL" id="UINC01030761">
    <property type="protein sequence ID" value="SVB15682.1"/>
    <property type="molecule type" value="Genomic_DNA"/>
</dbReference>
<dbReference type="PROSITE" id="PS51705">
    <property type="entry name" value="G_HFLX"/>
    <property type="match status" value="1"/>
</dbReference>
<dbReference type="PANTHER" id="PTHR10229:SF0">
    <property type="entry name" value="GTP-BINDING PROTEIN 6-RELATED"/>
    <property type="match status" value="1"/>
</dbReference>
<dbReference type="Pfam" id="PF13167">
    <property type="entry name" value="GTP-bdg_N"/>
    <property type="match status" value="1"/>
</dbReference>
<accession>A0A382BQK2</accession>
<dbReference type="Gene3D" id="6.10.250.2860">
    <property type="match status" value="1"/>
</dbReference>
<evidence type="ECO:0000256" key="4">
    <source>
        <dbReference type="ARBA" id="ARBA00022741"/>
    </source>
</evidence>
<dbReference type="InterPro" id="IPR027417">
    <property type="entry name" value="P-loop_NTPase"/>
</dbReference>
<dbReference type="PANTHER" id="PTHR10229">
    <property type="entry name" value="GTP-BINDING PROTEIN HFLX"/>
    <property type="match status" value="1"/>
</dbReference>